<sequence>MGCSYTKNNKSVLGMEAFRNAGIITDVIDDVPGKLLLASWGSKNLYPGDKMRPREITKEPSIRYDTETGGFYTLACVDPDFPSRAHPDPHESPVLHWLVVNIPGNEVQKGQVKAAYIGAGAPEGSGFHRYVFLLFKQTAGKMDFSTLKHIPNNIAEGRRRFNARDFAAKHSLVLIGGNFVEAEYDDSVPELHKQLGVGQFAK</sequence>
<dbReference type="PANTHER" id="PTHR11362">
    <property type="entry name" value="PHOSPHATIDYLETHANOLAMINE-BINDING PROTEIN"/>
    <property type="match status" value="1"/>
</dbReference>
<dbReference type="SUPFAM" id="SSF49777">
    <property type="entry name" value="PEBP-like"/>
    <property type="match status" value="1"/>
</dbReference>
<dbReference type="OrthoDB" id="2506647at2759"/>
<dbReference type="Pfam" id="PF01161">
    <property type="entry name" value="PBP"/>
    <property type="match status" value="1"/>
</dbReference>
<dbReference type="EMBL" id="JAIWYP010000035">
    <property type="protein sequence ID" value="KAH3691471.1"/>
    <property type="molecule type" value="Genomic_DNA"/>
</dbReference>
<reference evidence="1" key="1">
    <citation type="journal article" date="2019" name="bioRxiv">
        <title>The Genome of the Zebra Mussel, Dreissena polymorpha: A Resource for Invasive Species Research.</title>
        <authorList>
            <person name="McCartney M.A."/>
            <person name="Auch B."/>
            <person name="Kono T."/>
            <person name="Mallez S."/>
            <person name="Zhang Y."/>
            <person name="Obille A."/>
            <person name="Becker A."/>
            <person name="Abrahante J.E."/>
            <person name="Garbe J."/>
            <person name="Badalamenti J.P."/>
            <person name="Herman A."/>
            <person name="Mangelson H."/>
            <person name="Liachko I."/>
            <person name="Sullivan S."/>
            <person name="Sone E.D."/>
            <person name="Koren S."/>
            <person name="Silverstein K.A.T."/>
            <person name="Beckman K.B."/>
            <person name="Gohl D.M."/>
        </authorList>
    </citation>
    <scope>NUCLEOTIDE SEQUENCE</scope>
    <source>
        <strain evidence="1">Duluth1</strain>
        <tissue evidence="1">Whole animal</tissue>
    </source>
</reference>
<proteinExistence type="predicted"/>
<dbReference type="Gene3D" id="3.90.280.10">
    <property type="entry name" value="PEBP-like"/>
    <property type="match status" value="1"/>
</dbReference>
<comment type="caution">
    <text evidence="1">The sequence shown here is derived from an EMBL/GenBank/DDBJ whole genome shotgun (WGS) entry which is preliminary data.</text>
</comment>
<keyword evidence="2" id="KW-1185">Reference proteome</keyword>
<dbReference type="InterPro" id="IPR036610">
    <property type="entry name" value="PEBP-like_sf"/>
</dbReference>
<accession>A0A9D4BDR7</accession>
<protein>
    <recommendedName>
        <fullName evidence="3">Phosphatidylethanolamine-binding protein</fullName>
    </recommendedName>
</protein>
<dbReference type="InterPro" id="IPR008914">
    <property type="entry name" value="PEBP"/>
</dbReference>
<evidence type="ECO:0008006" key="3">
    <source>
        <dbReference type="Google" id="ProtNLM"/>
    </source>
</evidence>
<dbReference type="Proteomes" id="UP000828390">
    <property type="component" value="Unassembled WGS sequence"/>
</dbReference>
<evidence type="ECO:0000313" key="2">
    <source>
        <dbReference type="Proteomes" id="UP000828390"/>
    </source>
</evidence>
<dbReference type="AlphaFoldDB" id="A0A9D4BDR7"/>
<name>A0A9D4BDR7_DREPO</name>
<reference evidence="1" key="2">
    <citation type="submission" date="2020-11" db="EMBL/GenBank/DDBJ databases">
        <authorList>
            <person name="McCartney M.A."/>
            <person name="Auch B."/>
            <person name="Kono T."/>
            <person name="Mallez S."/>
            <person name="Becker A."/>
            <person name="Gohl D.M."/>
            <person name="Silverstein K.A.T."/>
            <person name="Koren S."/>
            <person name="Bechman K.B."/>
            <person name="Herman A."/>
            <person name="Abrahante J.E."/>
            <person name="Garbe J."/>
        </authorList>
    </citation>
    <scope>NUCLEOTIDE SEQUENCE</scope>
    <source>
        <strain evidence="1">Duluth1</strain>
        <tissue evidence="1">Whole animal</tissue>
    </source>
</reference>
<evidence type="ECO:0000313" key="1">
    <source>
        <dbReference type="EMBL" id="KAH3691471.1"/>
    </source>
</evidence>
<gene>
    <name evidence="1" type="ORF">DPMN_193000</name>
</gene>
<dbReference type="PANTHER" id="PTHR11362:SF82">
    <property type="entry name" value="PHOSPHATIDYLETHANOLAMINE-BINDING PROTEIN 4"/>
    <property type="match status" value="1"/>
</dbReference>
<organism evidence="1 2">
    <name type="scientific">Dreissena polymorpha</name>
    <name type="common">Zebra mussel</name>
    <name type="synonym">Mytilus polymorpha</name>
    <dbReference type="NCBI Taxonomy" id="45954"/>
    <lineage>
        <taxon>Eukaryota</taxon>
        <taxon>Metazoa</taxon>
        <taxon>Spiralia</taxon>
        <taxon>Lophotrochozoa</taxon>
        <taxon>Mollusca</taxon>
        <taxon>Bivalvia</taxon>
        <taxon>Autobranchia</taxon>
        <taxon>Heteroconchia</taxon>
        <taxon>Euheterodonta</taxon>
        <taxon>Imparidentia</taxon>
        <taxon>Neoheterodontei</taxon>
        <taxon>Myida</taxon>
        <taxon>Dreissenoidea</taxon>
        <taxon>Dreissenidae</taxon>
        <taxon>Dreissena</taxon>
    </lineage>
</organism>
<dbReference type="InterPro" id="IPR035810">
    <property type="entry name" value="PEBP_euk"/>
</dbReference>
<dbReference type="CDD" id="cd00866">
    <property type="entry name" value="PEBP_euk"/>
    <property type="match status" value="1"/>
</dbReference>